<dbReference type="AlphaFoldDB" id="A0A151CE70"/>
<gene>
    <name evidence="1" type="ORF">AS592_03220</name>
</gene>
<dbReference type="STRING" id="1630136.AS592_03220"/>
<dbReference type="InterPro" id="IPR019291">
    <property type="entry name" value="Host_attachment_protein"/>
</dbReference>
<evidence type="ECO:0000313" key="1">
    <source>
        <dbReference type="EMBL" id="KYJ85764.1"/>
    </source>
</evidence>
<accession>A0A151CE70</accession>
<protein>
    <recommendedName>
        <fullName evidence="3">Host attachment protein</fullName>
    </recommendedName>
</protein>
<evidence type="ECO:0008006" key="3">
    <source>
        <dbReference type="Google" id="ProtNLM"/>
    </source>
</evidence>
<keyword evidence="2" id="KW-1185">Reference proteome</keyword>
<dbReference type="RefSeq" id="WP_067332191.1">
    <property type="nucleotide sequence ID" value="NZ_LNKT01000067.1"/>
</dbReference>
<sequence>MKVGNIVILANLGELKVYEAMPRDLEAEAGLKPQNVKLDLINDKNYIASHQKLHEVLSDQAGRFKGGSQGRGSFSRGSIGEKHTIENEIEEDVIREIADDISKIITEKNVPVYLAMPDMISKRVTERMSPQAKEKVLKTVEKDLMKTDKTELIALF</sequence>
<name>A0A151CE70_9BACT</name>
<comment type="caution">
    <text evidence="1">The sequence shown here is derived from an EMBL/GenBank/DDBJ whole genome shotgun (WGS) entry which is preliminary data.</text>
</comment>
<proteinExistence type="predicted"/>
<organism evidence="1 2">
    <name type="scientific">Sulfurovum riftiae</name>
    <dbReference type="NCBI Taxonomy" id="1630136"/>
    <lineage>
        <taxon>Bacteria</taxon>
        <taxon>Pseudomonadati</taxon>
        <taxon>Campylobacterota</taxon>
        <taxon>Epsilonproteobacteria</taxon>
        <taxon>Campylobacterales</taxon>
        <taxon>Sulfurovaceae</taxon>
        <taxon>Sulfurovum</taxon>
    </lineage>
</organism>
<dbReference type="OrthoDB" id="5372733at2"/>
<reference evidence="1 2" key="1">
    <citation type="submission" date="2015-11" db="EMBL/GenBank/DDBJ databases">
        <title>Draft genome of Sulfurovum riftiae 1812E, a member of the Epsilonproteobacteria isolated from the tube of the deep-sea hydrothermal vent tubewom Riftia pachyptila.</title>
        <authorList>
            <person name="Vetriani C."/>
            <person name="Giovannelli D."/>
        </authorList>
    </citation>
    <scope>NUCLEOTIDE SEQUENCE [LARGE SCALE GENOMIC DNA]</scope>
    <source>
        <strain evidence="1 2">1812E</strain>
    </source>
</reference>
<dbReference type="EMBL" id="LNKT01000067">
    <property type="protein sequence ID" value="KYJ85764.1"/>
    <property type="molecule type" value="Genomic_DNA"/>
</dbReference>
<dbReference type="Proteomes" id="UP000075359">
    <property type="component" value="Unassembled WGS sequence"/>
</dbReference>
<dbReference type="Pfam" id="PF10116">
    <property type="entry name" value="Host_attach"/>
    <property type="match status" value="1"/>
</dbReference>
<evidence type="ECO:0000313" key="2">
    <source>
        <dbReference type="Proteomes" id="UP000075359"/>
    </source>
</evidence>